<feature type="compositionally biased region" description="Basic and acidic residues" evidence="4">
    <location>
        <begin position="281"/>
        <end position="290"/>
    </location>
</feature>
<gene>
    <name evidence="6" type="ORF">AB3X52_01925</name>
</gene>
<evidence type="ECO:0000256" key="3">
    <source>
        <dbReference type="ARBA" id="ARBA00022679"/>
    </source>
</evidence>
<evidence type="ECO:0000313" key="6">
    <source>
        <dbReference type="EMBL" id="MEX0426360.1"/>
    </source>
</evidence>
<dbReference type="GO" id="GO:0032259">
    <property type="term" value="P:methylation"/>
    <property type="evidence" value="ECO:0007669"/>
    <property type="project" value="UniProtKB-KW"/>
</dbReference>
<evidence type="ECO:0000259" key="5">
    <source>
        <dbReference type="Pfam" id="PF08241"/>
    </source>
</evidence>
<keyword evidence="2 6" id="KW-0489">Methyltransferase</keyword>
<evidence type="ECO:0000313" key="7">
    <source>
        <dbReference type="Proteomes" id="UP001556631"/>
    </source>
</evidence>
<dbReference type="SUPFAM" id="SSF53335">
    <property type="entry name" value="S-adenosyl-L-methionine-dependent methyltransferases"/>
    <property type="match status" value="1"/>
</dbReference>
<sequence>MTTQPDRPQDRPQQDPGRSFGSVAGSYERGRPTYPREAVEWLVGTEPVSVLELGAGTGKLTELLVGLGHDVFATDPDEAMLDVLSAKLPDVRATVGTAEQIPSGDGLYDVVVAGQAFHWFDLDRALPEIVRVLRPGGRLALVWNSRDERIPWVRRLGALLGRQDQETDPTRPIDDSALFSAVDTTIFRHWQTVDRDSVQDLVLSRSNIAVLPEAEREAKRAEVLAFYDDYGRGMDGMQLPYNCRCFRTAVLPHVQTKRTVEIAEPAEPAPGLSSGLHVPRRPTDTADRLPRVVTDATSGDDGSDTGMILIDFR</sequence>
<dbReference type="PANTHER" id="PTHR44942">
    <property type="entry name" value="METHYLTRANSF_11 DOMAIN-CONTAINING PROTEIN"/>
    <property type="match status" value="1"/>
</dbReference>
<comment type="similarity">
    <text evidence="1">Belongs to the methyltransferase superfamily.</text>
</comment>
<dbReference type="InterPro" id="IPR029063">
    <property type="entry name" value="SAM-dependent_MTases_sf"/>
</dbReference>
<dbReference type="Proteomes" id="UP001556631">
    <property type="component" value="Unassembled WGS sequence"/>
</dbReference>
<feature type="domain" description="Methyltransferase type 11" evidence="5">
    <location>
        <begin position="51"/>
        <end position="140"/>
    </location>
</feature>
<dbReference type="InterPro" id="IPR013216">
    <property type="entry name" value="Methyltransf_11"/>
</dbReference>
<dbReference type="PANTHER" id="PTHR44942:SF4">
    <property type="entry name" value="METHYLTRANSFERASE TYPE 11 DOMAIN-CONTAINING PROTEIN"/>
    <property type="match status" value="1"/>
</dbReference>
<comment type="caution">
    <text evidence="6">The sequence shown here is derived from an EMBL/GenBank/DDBJ whole genome shotgun (WGS) entry which is preliminary data.</text>
</comment>
<name>A0ABV3SUU6_9ACTN</name>
<dbReference type="InterPro" id="IPR051052">
    <property type="entry name" value="Diverse_substrate_MTase"/>
</dbReference>
<evidence type="ECO:0000256" key="4">
    <source>
        <dbReference type="SAM" id="MobiDB-lite"/>
    </source>
</evidence>
<evidence type="ECO:0000256" key="2">
    <source>
        <dbReference type="ARBA" id="ARBA00022603"/>
    </source>
</evidence>
<reference evidence="6 7" key="1">
    <citation type="submission" date="2024-07" db="EMBL/GenBank/DDBJ databases">
        <authorList>
            <person name="Lee S."/>
            <person name="Kang M."/>
        </authorList>
    </citation>
    <scope>NUCLEOTIDE SEQUENCE [LARGE SCALE GENOMIC DNA]</scope>
    <source>
        <strain evidence="6 7">DS6</strain>
    </source>
</reference>
<keyword evidence="7" id="KW-1185">Reference proteome</keyword>
<dbReference type="CDD" id="cd02440">
    <property type="entry name" value="AdoMet_MTases"/>
    <property type="match status" value="1"/>
</dbReference>
<feature type="region of interest" description="Disordered" evidence="4">
    <location>
        <begin position="262"/>
        <end position="300"/>
    </location>
</feature>
<feature type="region of interest" description="Disordered" evidence="4">
    <location>
        <begin position="1"/>
        <end position="30"/>
    </location>
</feature>
<accession>A0ABV3SUU6</accession>
<keyword evidence="3 6" id="KW-0808">Transferase</keyword>
<dbReference type="Pfam" id="PF08241">
    <property type="entry name" value="Methyltransf_11"/>
    <property type="match status" value="1"/>
</dbReference>
<proteinExistence type="inferred from homology"/>
<dbReference type="GO" id="GO:0008168">
    <property type="term" value="F:methyltransferase activity"/>
    <property type="evidence" value="ECO:0007669"/>
    <property type="project" value="UniProtKB-KW"/>
</dbReference>
<dbReference type="EC" id="2.1.1.-" evidence="6"/>
<dbReference type="EMBL" id="JBFPJR010000002">
    <property type="protein sequence ID" value="MEX0426360.1"/>
    <property type="molecule type" value="Genomic_DNA"/>
</dbReference>
<protein>
    <submittedName>
        <fullName evidence="6">Class I SAM-dependent methyltransferase</fullName>
        <ecNumber evidence="6">2.1.1.-</ecNumber>
    </submittedName>
</protein>
<evidence type="ECO:0000256" key="1">
    <source>
        <dbReference type="ARBA" id="ARBA00008361"/>
    </source>
</evidence>
<organism evidence="6 7">
    <name type="scientific">Nocardioides eburneus</name>
    <dbReference type="NCBI Taxonomy" id="3231482"/>
    <lineage>
        <taxon>Bacteria</taxon>
        <taxon>Bacillati</taxon>
        <taxon>Actinomycetota</taxon>
        <taxon>Actinomycetes</taxon>
        <taxon>Propionibacteriales</taxon>
        <taxon>Nocardioidaceae</taxon>
        <taxon>Nocardioides</taxon>
    </lineage>
</organism>
<dbReference type="Gene3D" id="3.40.50.150">
    <property type="entry name" value="Vaccinia Virus protein VP39"/>
    <property type="match status" value="1"/>
</dbReference>
<dbReference type="RefSeq" id="WP_367991010.1">
    <property type="nucleotide sequence ID" value="NZ_JBFPJR010000002.1"/>
</dbReference>